<evidence type="ECO:0000256" key="2">
    <source>
        <dbReference type="SAM" id="SignalP"/>
    </source>
</evidence>
<gene>
    <name evidence="3" type="ORF">NDU88_003699</name>
</gene>
<proteinExistence type="predicted"/>
<reference evidence="3" key="1">
    <citation type="journal article" date="2022" name="bioRxiv">
        <title>Sequencing and chromosome-scale assembly of the giantPleurodeles waltlgenome.</title>
        <authorList>
            <person name="Brown T."/>
            <person name="Elewa A."/>
            <person name="Iarovenko S."/>
            <person name="Subramanian E."/>
            <person name="Araus A.J."/>
            <person name="Petzold A."/>
            <person name="Susuki M."/>
            <person name="Suzuki K.-i.T."/>
            <person name="Hayashi T."/>
            <person name="Toyoda A."/>
            <person name="Oliveira C."/>
            <person name="Osipova E."/>
            <person name="Leigh N.D."/>
            <person name="Simon A."/>
            <person name="Yun M.H."/>
        </authorList>
    </citation>
    <scope>NUCLEOTIDE SEQUENCE</scope>
    <source>
        <strain evidence="3">20211129_DDA</strain>
        <tissue evidence="3">Liver</tissue>
    </source>
</reference>
<dbReference type="InterPro" id="IPR042566">
    <property type="entry name" value="L1_C"/>
</dbReference>
<dbReference type="AlphaFoldDB" id="A0AAV7RDU9"/>
<feature type="chain" id="PRO_5044000912" evidence="2">
    <location>
        <begin position="23"/>
        <end position="342"/>
    </location>
</feature>
<name>A0AAV7RDU9_PLEWA</name>
<dbReference type="Gene3D" id="3.30.250.20">
    <property type="entry name" value="L1 transposable element, C-terminal domain"/>
    <property type="match status" value="1"/>
</dbReference>
<evidence type="ECO:0000313" key="3">
    <source>
        <dbReference type="EMBL" id="KAJ1150912.1"/>
    </source>
</evidence>
<feature type="compositionally biased region" description="Acidic residues" evidence="1">
    <location>
        <begin position="330"/>
        <end position="342"/>
    </location>
</feature>
<comment type="caution">
    <text evidence="3">The sequence shown here is derived from an EMBL/GenBank/DDBJ whole genome shotgun (WGS) entry which is preliminary data.</text>
</comment>
<evidence type="ECO:0000313" key="4">
    <source>
        <dbReference type="Proteomes" id="UP001066276"/>
    </source>
</evidence>
<protein>
    <submittedName>
        <fullName evidence="3">Uncharacterized protein</fullName>
    </submittedName>
</protein>
<evidence type="ECO:0000256" key="1">
    <source>
        <dbReference type="SAM" id="MobiDB-lite"/>
    </source>
</evidence>
<organism evidence="3 4">
    <name type="scientific">Pleurodeles waltl</name>
    <name type="common">Iberian ribbed newt</name>
    <dbReference type="NCBI Taxonomy" id="8319"/>
    <lineage>
        <taxon>Eukaryota</taxon>
        <taxon>Metazoa</taxon>
        <taxon>Chordata</taxon>
        <taxon>Craniata</taxon>
        <taxon>Vertebrata</taxon>
        <taxon>Euteleostomi</taxon>
        <taxon>Amphibia</taxon>
        <taxon>Batrachia</taxon>
        <taxon>Caudata</taxon>
        <taxon>Salamandroidea</taxon>
        <taxon>Salamandridae</taxon>
        <taxon>Pleurodelinae</taxon>
        <taxon>Pleurodeles</taxon>
    </lineage>
</organism>
<keyword evidence="4" id="KW-1185">Reference proteome</keyword>
<feature type="region of interest" description="Disordered" evidence="1">
    <location>
        <begin position="323"/>
        <end position="342"/>
    </location>
</feature>
<keyword evidence="2" id="KW-0732">Signal</keyword>
<sequence length="342" mass="39162">MGRRPKPVGSCWALLHVASTVGEYVKLFDKTYGIRKKLDRELTQQEDTLNALQHQIDNGDTLENESQAVRGRIGALWSRLDSYVRKDFQQRLHREGDQSGCLLTWLLRRERSTPKILSLWGPTGDRILGQTRVNAHLQEHLETIYSSLRCDASSQIREYLNGLQLPSLTDAQAAVFEAELSLEDLQGALETLDFGKWRDGSCNAAGDLYQNNKFILHEEAQALFGIDRSQFLQYAGLLRMAREVVHHEGAELSIFPEFTQHVQKVQSQFLSDKRKLQELNLEYAMSYPAWLQVTVDEKIKIFSNPKLLQQLLKKHIMAGAHWRSPRSEECEQEASQDLEGLD</sequence>
<feature type="signal peptide" evidence="2">
    <location>
        <begin position="1"/>
        <end position="22"/>
    </location>
</feature>
<dbReference type="Proteomes" id="UP001066276">
    <property type="component" value="Chromosome 5"/>
</dbReference>
<dbReference type="EMBL" id="JANPWB010000009">
    <property type="protein sequence ID" value="KAJ1150912.1"/>
    <property type="molecule type" value="Genomic_DNA"/>
</dbReference>
<accession>A0AAV7RDU9</accession>